<dbReference type="PRINTS" id="PR00153">
    <property type="entry name" value="CSAPPISMRASE"/>
</dbReference>
<dbReference type="InterPro" id="IPR044666">
    <property type="entry name" value="Cyclophilin_A-like"/>
</dbReference>
<proteinExistence type="inferred from homology"/>
<evidence type="ECO:0000256" key="2">
    <source>
        <dbReference type="ARBA" id="ARBA00002388"/>
    </source>
</evidence>
<evidence type="ECO:0000256" key="1">
    <source>
        <dbReference type="ARBA" id="ARBA00000971"/>
    </source>
</evidence>
<dbReference type="RefSeq" id="WP_382349026.1">
    <property type="nucleotide sequence ID" value="NZ_JBHSMC010000004.1"/>
</dbReference>
<sequence length="258" mass="28267">MKKKLVFGTVLFLFVGLLFACGKGEELKLDSKQKEESTEKKDSQSQDSQQSDKSNQKAGDAEMAVYPQLSLEVAENERLVQMNTNMGSIKIKLFPEAAPKTVENFITHAKDGYYNGIIFHRVINEFMIQGGDPTGTGMGGESIYGDAFEDEFTMTLFNIRGALSMANAGPNTNGSQFFIVQKSDAPATAEQLKNGGWPEEIAKAYEENGGTPHLDQKHTVFGQVIEGMDVVDKIANVETARGDKPVDDVVIESIDILK</sequence>
<evidence type="ECO:0000256" key="4">
    <source>
        <dbReference type="ARBA" id="ARBA00023235"/>
    </source>
</evidence>
<dbReference type="Pfam" id="PF00160">
    <property type="entry name" value="Pro_isomerase"/>
    <property type="match status" value="1"/>
</dbReference>
<dbReference type="PANTHER" id="PTHR45625:SF4">
    <property type="entry name" value="PEPTIDYLPROLYL ISOMERASE DOMAIN AND WD REPEAT-CONTAINING PROTEIN 1"/>
    <property type="match status" value="1"/>
</dbReference>
<dbReference type="EMBL" id="JBHSMC010000004">
    <property type="protein sequence ID" value="MFC5464312.1"/>
    <property type="molecule type" value="Genomic_DNA"/>
</dbReference>
<feature type="compositionally biased region" description="Low complexity" evidence="6">
    <location>
        <begin position="45"/>
        <end position="57"/>
    </location>
</feature>
<protein>
    <recommendedName>
        <fullName evidence="5">Peptidyl-prolyl cis-trans isomerase</fullName>
        <shortName evidence="5">PPIase</shortName>
        <ecNumber evidence="5">5.2.1.8</ecNumber>
    </recommendedName>
</protein>
<evidence type="ECO:0000313" key="9">
    <source>
        <dbReference type="Proteomes" id="UP001596147"/>
    </source>
</evidence>
<comment type="caution">
    <text evidence="8">The sequence shown here is derived from an EMBL/GenBank/DDBJ whole genome shotgun (WGS) entry which is preliminary data.</text>
</comment>
<organism evidence="8 9">
    <name type="scientific">Lederbergia graminis</name>
    <dbReference type="NCBI Taxonomy" id="735518"/>
    <lineage>
        <taxon>Bacteria</taxon>
        <taxon>Bacillati</taxon>
        <taxon>Bacillota</taxon>
        <taxon>Bacilli</taxon>
        <taxon>Bacillales</taxon>
        <taxon>Bacillaceae</taxon>
        <taxon>Lederbergia</taxon>
    </lineage>
</organism>
<keyword evidence="3 5" id="KW-0697">Rotamase</keyword>
<dbReference type="InterPro" id="IPR029000">
    <property type="entry name" value="Cyclophilin-like_dom_sf"/>
</dbReference>
<keyword evidence="9" id="KW-1185">Reference proteome</keyword>
<keyword evidence="4 5" id="KW-0413">Isomerase</keyword>
<dbReference type="PANTHER" id="PTHR45625">
    <property type="entry name" value="PEPTIDYL-PROLYL CIS-TRANS ISOMERASE-RELATED"/>
    <property type="match status" value="1"/>
</dbReference>
<dbReference type="PROSITE" id="PS50072">
    <property type="entry name" value="CSA_PPIASE_2"/>
    <property type="match status" value="1"/>
</dbReference>
<reference evidence="9" key="1">
    <citation type="journal article" date="2019" name="Int. J. Syst. Evol. Microbiol.">
        <title>The Global Catalogue of Microorganisms (GCM) 10K type strain sequencing project: providing services to taxonomists for standard genome sequencing and annotation.</title>
        <authorList>
            <consortium name="The Broad Institute Genomics Platform"/>
            <consortium name="The Broad Institute Genome Sequencing Center for Infectious Disease"/>
            <person name="Wu L."/>
            <person name="Ma J."/>
        </authorList>
    </citation>
    <scope>NUCLEOTIDE SEQUENCE [LARGE SCALE GENOMIC DNA]</scope>
    <source>
        <strain evidence="9">CGMCC 1.12237</strain>
    </source>
</reference>
<gene>
    <name evidence="8" type="ORF">ACFPM4_06010</name>
</gene>
<dbReference type="InterPro" id="IPR002130">
    <property type="entry name" value="Cyclophilin-type_PPIase_dom"/>
</dbReference>
<evidence type="ECO:0000313" key="8">
    <source>
        <dbReference type="EMBL" id="MFC5464312.1"/>
    </source>
</evidence>
<evidence type="ECO:0000259" key="7">
    <source>
        <dbReference type="PROSITE" id="PS50072"/>
    </source>
</evidence>
<feature type="compositionally biased region" description="Basic and acidic residues" evidence="6">
    <location>
        <begin position="29"/>
        <end position="44"/>
    </location>
</feature>
<dbReference type="GO" id="GO:0003755">
    <property type="term" value="F:peptidyl-prolyl cis-trans isomerase activity"/>
    <property type="evidence" value="ECO:0007669"/>
    <property type="project" value="UniProtKB-EC"/>
</dbReference>
<dbReference type="PROSITE" id="PS51257">
    <property type="entry name" value="PROKAR_LIPOPROTEIN"/>
    <property type="match status" value="1"/>
</dbReference>
<feature type="region of interest" description="Disordered" evidence="6">
    <location>
        <begin position="29"/>
        <end position="59"/>
    </location>
</feature>
<dbReference type="Gene3D" id="2.40.100.10">
    <property type="entry name" value="Cyclophilin-like"/>
    <property type="match status" value="1"/>
</dbReference>
<evidence type="ECO:0000256" key="3">
    <source>
        <dbReference type="ARBA" id="ARBA00023110"/>
    </source>
</evidence>
<comment type="function">
    <text evidence="2 5">PPIases accelerate the folding of proteins. It catalyzes the cis-trans isomerization of proline imidic peptide bonds in oligopeptides.</text>
</comment>
<accession>A0ABW0LH37</accession>
<comment type="catalytic activity">
    <reaction evidence="1 5">
        <text>[protein]-peptidylproline (omega=180) = [protein]-peptidylproline (omega=0)</text>
        <dbReference type="Rhea" id="RHEA:16237"/>
        <dbReference type="Rhea" id="RHEA-COMP:10747"/>
        <dbReference type="Rhea" id="RHEA-COMP:10748"/>
        <dbReference type="ChEBI" id="CHEBI:83833"/>
        <dbReference type="ChEBI" id="CHEBI:83834"/>
        <dbReference type="EC" id="5.2.1.8"/>
    </reaction>
</comment>
<dbReference type="SUPFAM" id="SSF50891">
    <property type="entry name" value="Cyclophilin-like"/>
    <property type="match status" value="1"/>
</dbReference>
<comment type="similarity">
    <text evidence="5">Belongs to the cyclophilin-type PPIase family.</text>
</comment>
<dbReference type="Proteomes" id="UP001596147">
    <property type="component" value="Unassembled WGS sequence"/>
</dbReference>
<evidence type="ECO:0000256" key="6">
    <source>
        <dbReference type="SAM" id="MobiDB-lite"/>
    </source>
</evidence>
<dbReference type="EC" id="5.2.1.8" evidence="5"/>
<name>A0ABW0LH37_9BACI</name>
<evidence type="ECO:0000256" key="5">
    <source>
        <dbReference type="RuleBase" id="RU363019"/>
    </source>
</evidence>
<feature type="domain" description="PPIase cyclophilin-type" evidence="7">
    <location>
        <begin position="83"/>
        <end position="256"/>
    </location>
</feature>